<dbReference type="AlphaFoldDB" id="H3SHB0"/>
<accession>H3SHB0</accession>
<protein>
    <submittedName>
        <fullName evidence="1">Uncharacterized protein</fullName>
    </submittedName>
</protein>
<evidence type="ECO:0000313" key="2">
    <source>
        <dbReference type="Proteomes" id="UP000003900"/>
    </source>
</evidence>
<keyword evidence="2" id="KW-1185">Reference proteome</keyword>
<dbReference type="PATRIC" id="fig|1131935.3.peg.3036"/>
<name>H3SHB0_9BACL</name>
<evidence type="ECO:0000313" key="1">
    <source>
        <dbReference type="EMBL" id="EHQ61545.1"/>
    </source>
</evidence>
<comment type="caution">
    <text evidence="1">The sequence shown here is derived from an EMBL/GenBank/DDBJ whole genome shotgun (WGS) entry which is preliminary data.</text>
</comment>
<gene>
    <name evidence="1" type="ORF">PDENDC454_14617</name>
</gene>
<dbReference type="EMBL" id="AHKH01000035">
    <property type="protein sequence ID" value="EHQ61545.1"/>
    <property type="molecule type" value="Genomic_DNA"/>
</dbReference>
<proteinExistence type="predicted"/>
<dbReference type="Proteomes" id="UP000003900">
    <property type="component" value="Unassembled WGS sequence"/>
</dbReference>
<reference evidence="1 2" key="1">
    <citation type="journal article" date="2012" name="J. Bacteriol.">
        <title>Genome Sequence of the Pattern-Forming Social Bacterium Paenibacillus dendritiformis C454 Chiral Morphotype.</title>
        <authorList>
            <person name="Sirota-Madi A."/>
            <person name="Olender T."/>
            <person name="Helman Y."/>
            <person name="Brainis I."/>
            <person name="Finkelshtein A."/>
            <person name="Roth D."/>
            <person name="Hagai E."/>
            <person name="Leshkowitz D."/>
            <person name="Brodsky L."/>
            <person name="Galatenko V."/>
            <person name="Nikolaev V."/>
            <person name="Gutnick D.L."/>
            <person name="Lancet D."/>
            <person name="Ben-Jacob E."/>
        </authorList>
    </citation>
    <scope>NUCLEOTIDE SEQUENCE [LARGE SCALE GENOMIC DNA]</scope>
    <source>
        <strain evidence="1 2">C454</strain>
    </source>
</reference>
<sequence>MSVSNVPATSGMERYSLSISIVHHCQLLAIQCFGMEQPFNQVAQDRIHAHIYFRTSDLGKSSASIRFLPFYFFDGDFL</sequence>
<organism evidence="1 2">
    <name type="scientific">Paenibacillus dendritiformis C454</name>
    <dbReference type="NCBI Taxonomy" id="1131935"/>
    <lineage>
        <taxon>Bacteria</taxon>
        <taxon>Bacillati</taxon>
        <taxon>Bacillota</taxon>
        <taxon>Bacilli</taxon>
        <taxon>Bacillales</taxon>
        <taxon>Paenibacillaceae</taxon>
        <taxon>Paenibacillus</taxon>
    </lineage>
</organism>